<keyword evidence="2" id="KW-1185">Reference proteome</keyword>
<organism evidence="1 2">
    <name type="scientific">Euplotes crassus</name>
    <dbReference type="NCBI Taxonomy" id="5936"/>
    <lineage>
        <taxon>Eukaryota</taxon>
        <taxon>Sar</taxon>
        <taxon>Alveolata</taxon>
        <taxon>Ciliophora</taxon>
        <taxon>Intramacronucleata</taxon>
        <taxon>Spirotrichea</taxon>
        <taxon>Hypotrichia</taxon>
        <taxon>Euplotida</taxon>
        <taxon>Euplotidae</taxon>
        <taxon>Moneuplotes</taxon>
    </lineage>
</organism>
<dbReference type="AlphaFoldDB" id="A0AAD1Y5J5"/>
<accession>A0AAD1Y5J5</accession>
<comment type="caution">
    <text evidence="1">The sequence shown here is derived from an EMBL/GenBank/DDBJ whole genome shotgun (WGS) entry which is preliminary data.</text>
</comment>
<sequence>MNGLLCPVRLSQCRSCIFLSALSTFSCLKLRTSIYFRFEIWENFRKAKSKSCENIYKEMFENLIKNISKSVVFSNLGTPLTMGLG</sequence>
<gene>
    <name evidence="1" type="ORF">ECRASSUSDP1_LOCUS27135</name>
</gene>
<evidence type="ECO:0000313" key="1">
    <source>
        <dbReference type="EMBL" id="CAI2385558.1"/>
    </source>
</evidence>
<protein>
    <submittedName>
        <fullName evidence="1">Uncharacterized protein</fullName>
    </submittedName>
</protein>
<reference evidence="1" key="1">
    <citation type="submission" date="2023-07" db="EMBL/GenBank/DDBJ databases">
        <authorList>
            <consortium name="AG Swart"/>
            <person name="Singh M."/>
            <person name="Singh A."/>
            <person name="Seah K."/>
            <person name="Emmerich C."/>
        </authorList>
    </citation>
    <scope>NUCLEOTIDE SEQUENCE</scope>
    <source>
        <strain evidence="1">DP1</strain>
    </source>
</reference>
<dbReference type="Proteomes" id="UP001295684">
    <property type="component" value="Unassembled WGS sequence"/>
</dbReference>
<dbReference type="EMBL" id="CAMPGE010027987">
    <property type="protein sequence ID" value="CAI2385558.1"/>
    <property type="molecule type" value="Genomic_DNA"/>
</dbReference>
<name>A0AAD1Y5J5_EUPCR</name>
<proteinExistence type="predicted"/>
<evidence type="ECO:0000313" key="2">
    <source>
        <dbReference type="Proteomes" id="UP001295684"/>
    </source>
</evidence>